<reference evidence="1 2" key="1">
    <citation type="journal article" date="2017" name="Infect. Genet. Evol.">
        <title>The new phylogeny of the genus Mycobacterium: The old and the news.</title>
        <authorList>
            <person name="Tortoli E."/>
            <person name="Fedrizzi T."/>
            <person name="Meehan C.J."/>
            <person name="Trovato A."/>
            <person name="Grottola A."/>
            <person name="Giacobazzi E."/>
            <person name="Serpini G.F."/>
            <person name="Tagliazucchi S."/>
            <person name="Fabio A."/>
            <person name="Bettua C."/>
            <person name="Bertorelli R."/>
            <person name="Frascaro F."/>
            <person name="De Sanctis V."/>
            <person name="Pecorari M."/>
            <person name="Jousson O."/>
            <person name="Segata N."/>
            <person name="Cirillo D.M."/>
        </authorList>
    </citation>
    <scope>NUCLEOTIDE SEQUENCE [LARGE SCALE GENOMIC DNA]</scope>
    <source>
        <strain evidence="1 2">NCTC 12882</strain>
    </source>
</reference>
<proteinExistence type="predicted"/>
<sequence length="99" mass="11359">MRFRDQRQTLVKGQPLPGGWQMPFVDGLPYSVPATPRRLAPPDRDPATLMPMYNRASRRALGRYRTWRRAAIRRKLLRPLLKPPLPWKQDAAAEAEAAA</sequence>
<accession>A0A2G5PQI9</accession>
<comment type="caution">
    <text evidence="1">The sequence shown here is derived from an EMBL/GenBank/DDBJ whole genome shotgun (WGS) entry which is preliminary data.</text>
</comment>
<evidence type="ECO:0000313" key="2">
    <source>
        <dbReference type="Proteomes" id="UP000230971"/>
    </source>
</evidence>
<name>A0A2G5PQI9_MYCCE</name>
<gene>
    <name evidence="1" type="ORF">CQY23_03040</name>
</gene>
<protein>
    <submittedName>
        <fullName evidence="1">Uncharacterized protein</fullName>
    </submittedName>
</protein>
<dbReference type="Proteomes" id="UP000230971">
    <property type="component" value="Unassembled WGS sequence"/>
</dbReference>
<dbReference type="RefSeq" id="WP_099539488.1">
    <property type="nucleotide sequence ID" value="NZ_PDKV01000002.1"/>
</dbReference>
<dbReference type="EMBL" id="PDKV01000002">
    <property type="protein sequence ID" value="PIB80529.1"/>
    <property type="molecule type" value="Genomic_DNA"/>
</dbReference>
<organism evidence="1 2">
    <name type="scientific">Mycobacterium celatum</name>
    <dbReference type="NCBI Taxonomy" id="28045"/>
    <lineage>
        <taxon>Bacteria</taxon>
        <taxon>Bacillati</taxon>
        <taxon>Actinomycetota</taxon>
        <taxon>Actinomycetes</taxon>
        <taxon>Mycobacteriales</taxon>
        <taxon>Mycobacteriaceae</taxon>
        <taxon>Mycobacterium</taxon>
    </lineage>
</organism>
<dbReference type="AlphaFoldDB" id="A0A2G5PQI9"/>
<evidence type="ECO:0000313" key="1">
    <source>
        <dbReference type="EMBL" id="PIB80529.1"/>
    </source>
</evidence>